<accession>A0A2X3E456</accession>
<dbReference type="EMBL" id="UAWN01000013">
    <property type="protein sequence ID" value="SQC38562.1"/>
    <property type="molecule type" value="Genomic_DNA"/>
</dbReference>
<gene>
    <name evidence="1" type="ORF">NCTC9128_04701</name>
</gene>
<evidence type="ECO:0000313" key="2">
    <source>
        <dbReference type="Proteomes" id="UP000251088"/>
    </source>
</evidence>
<name>A0A2X3E456_KLEPN</name>
<dbReference type="AlphaFoldDB" id="A0A2X3E456"/>
<organism evidence="1 2">
    <name type="scientific">Klebsiella pneumoniae</name>
    <dbReference type="NCBI Taxonomy" id="573"/>
    <lineage>
        <taxon>Bacteria</taxon>
        <taxon>Pseudomonadati</taxon>
        <taxon>Pseudomonadota</taxon>
        <taxon>Gammaproteobacteria</taxon>
        <taxon>Enterobacterales</taxon>
        <taxon>Enterobacteriaceae</taxon>
        <taxon>Klebsiella/Raoultella group</taxon>
        <taxon>Klebsiella</taxon>
        <taxon>Klebsiella pneumoniae complex</taxon>
    </lineage>
</organism>
<proteinExistence type="predicted"/>
<sequence length="37" mass="4255">MIFEILCILSVIIGQMVNIGTGIHRIEVKFVRLRERG</sequence>
<dbReference type="Proteomes" id="UP000251088">
    <property type="component" value="Unassembled WGS sequence"/>
</dbReference>
<protein>
    <submittedName>
        <fullName evidence="1">Uncharacterized protein</fullName>
    </submittedName>
</protein>
<evidence type="ECO:0000313" key="1">
    <source>
        <dbReference type="EMBL" id="SQC38562.1"/>
    </source>
</evidence>
<reference evidence="1 2" key="1">
    <citation type="submission" date="2018-06" db="EMBL/GenBank/DDBJ databases">
        <authorList>
            <consortium name="Pathogen Informatics"/>
            <person name="Doyle S."/>
        </authorList>
    </citation>
    <scope>NUCLEOTIDE SEQUENCE [LARGE SCALE GENOMIC DNA]</scope>
    <source>
        <strain evidence="1 2">NCTC9128</strain>
    </source>
</reference>